<evidence type="ECO:0000259" key="3">
    <source>
        <dbReference type="Pfam" id="PF08646"/>
    </source>
</evidence>
<dbReference type="AlphaFoldDB" id="A0A2U1MT54"/>
<dbReference type="GO" id="GO:0003677">
    <property type="term" value="F:DNA binding"/>
    <property type="evidence" value="ECO:0007669"/>
    <property type="project" value="UniProtKB-KW"/>
</dbReference>
<comment type="caution">
    <text evidence="5">The sequence shown here is derived from an EMBL/GenBank/DDBJ whole genome shotgun (WGS) entry which is preliminary data.</text>
</comment>
<sequence>MAAKTDVEATKAIPKDSETGTQSATQPPQQPHAVTDTAPLVSDPVNTTDVRTQSSASEPQNAELFKSEQQQLAAKIKGKAPMVEQEPDIANITDIKPTEFEKPIEVKVYRKWTSRNVPDPNPTGLCFMLLDKKANAIQANVDVKDMRQFDAALQINSCYRISRFGCKNTETWQRTLTNDTTLLFGRYTSVVPIQDTGFPNHYFNFAAYNELATRIEARDSILTDYIGIIRNMTRTREFGDATRNRVQRKNIEIQNLNGNTLTLSLWNEMTSKFEHELTSEHEQPIIIAISSCIVKRYGGTIQLSATPASSYYLNPDIPQAHQIRAMYNEILRGVAPIPMIAPAQQYVEEGPADNTVDIIALLQMNPDNITVKRLTVQSQILRIFVCLTPFLKQQYQRFRVEALIISIDENTEWYMNRCRTCNKKVHYKRPHWHCQEPSVPMVPNYSYSFKTIIEDHTGNAPLTWFSPEAHSLLPACSEVLSYADTDPYNIPPIIRDLYHTRHTFEVHFGAGSRLGAPRLILDDISDAQPAEPTPALPPQEPQIHQTEATELPLAALTPQVQAHESEATELPTATLTPPPPTTEEQEKKGPPQQPITSGVRRQLFEGTSAGKDEPPAKRQKADEHEEPK</sequence>
<dbReference type="InterPro" id="IPR031657">
    <property type="entry name" value="REPA_OB_2"/>
</dbReference>
<dbReference type="InterPro" id="IPR012340">
    <property type="entry name" value="NA-bd_OB-fold"/>
</dbReference>
<evidence type="ECO:0000256" key="1">
    <source>
        <dbReference type="ARBA" id="ARBA00023125"/>
    </source>
</evidence>
<feature type="region of interest" description="Disordered" evidence="2">
    <location>
        <begin position="1"/>
        <end position="63"/>
    </location>
</feature>
<protein>
    <submittedName>
        <fullName evidence="5">Nucleic acid-binding, OB-fold protein</fullName>
    </submittedName>
</protein>
<evidence type="ECO:0000313" key="5">
    <source>
        <dbReference type="EMBL" id="PWA64422.1"/>
    </source>
</evidence>
<proteinExistence type="predicted"/>
<organism evidence="5 6">
    <name type="scientific">Artemisia annua</name>
    <name type="common">Sweet wormwood</name>
    <dbReference type="NCBI Taxonomy" id="35608"/>
    <lineage>
        <taxon>Eukaryota</taxon>
        <taxon>Viridiplantae</taxon>
        <taxon>Streptophyta</taxon>
        <taxon>Embryophyta</taxon>
        <taxon>Tracheophyta</taxon>
        <taxon>Spermatophyta</taxon>
        <taxon>Magnoliopsida</taxon>
        <taxon>eudicotyledons</taxon>
        <taxon>Gunneridae</taxon>
        <taxon>Pentapetalae</taxon>
        <taxon>asterids</taxon>
        <taxon>campanulids</taxon>
        <taxon>Asterales</taxon>
        <taxon>Asteraceae</taxon>
        <taxon>Asteroideae</taxon>
        <taxon>Anthemideae</taxon>
        <taxon>Artemisiinae</taxon>
        <taxon>Artemisia</taxon>
    </lineage>
</organism>
<evidence type="ECO:0000259" key="4">
    <source>
        <dbReference type="Pfam" id="PF16900"/>
    </source>
</evidence>
<dbReference type="InterPro" id="IPR013955">
    <property type="entry name" value="Rep_factor-A_C"/>
</dbReference>
<dbReference type="PANTHER" id="PTHR47165:SF4">
    <property type="entry name" value="OS03G0429900 PROTEIN"/>
    <property type="match status" value="1"/>
</dbReference>
<dbReference type="Gene3D" id="2.40.50.140">
    <property type="entry name" value="Nucleic acid-binding proteins"/>
    <property type="match status" value="3"/>
</dbReference>
<feature type="compositionally biased region" description="Polar residues" evidence="2">
    <location>
        <begin position="44"/>
        <end position="60"/>
    </location>
</feature>
<feature type="compositionally biased region" description="Basic and acidic residues" evidence="2">
    <location>
        <begin position="1"/>
        <end position="18"/>
    </location>
</feature>
<evidence type="ECO:0000313" key="6">
    <source>
        <dbReference type="Proteomes" id="UP000245207"/>
    </source>
</evidence>
<keyword evidence="6" id="KW-1185">Reference proteome</keyword>
<reference evidence="5 6" key="1">
    <citation type="journal article" date="2018" name="Mol. Plant">
        <title>The genome of Artemisia annua provides insight into the evolution of Asteraceae family and artemisinin biosynthesis.</title>
        <authorList>
            <person name="Shen Q."/>
            <person name="Zhang L."/>
            <person name="Liao Z."/>
            <person name="Wang S."/>
            <person name="Yan T."/>
            <person name="Shi P."/>
            <person name="Liu M."/>
            <person name="Fu X."/>
            <person name="Pan Q."/>
            <person name="Wang Y."/>
            <person name="Lv Z."/>
            <person name="Lu X."/>
            <person name="Zhang F."/>
            <person name="Jiang W."/>
            <person name="Ma Y."/>
            <person name="Chen M."/>
            <person name="Hao X."/>
            <person name="Li L."/>
            <person name="Tang Y."/>
            <person name="Lv G."/>
            <person name="Zhou Y."/>
            <person name="Sun X."/>
            <person name="Brodelius P.E."/>
            <person name="Rose J.K.C."/>
            <person name="Tang K."/>
        </authorList>
    </citation>
    <scope>NUCLEOTIDE SEQUENCE [LARGE SCALE GENOMIC DNA]</scope>
    <source>
        <strain evidence="6">cv. Huhao1</strain>
        <tissue evidence="5">Leaf</tissue>
    </source>
</reference>
<dbReference type="EMBL" id="PKPP01004425">
    <property type="protein sequence ID" value="PWA64422.1"/>
    <property type="molecule type" value="Genomic_DNA"/>
</dbReference>
<dbReference type="STRING" id="35608.A0A2U1MT54"/>
<keyword evidence="1" id="KW-0238">DNA-binding</keyword>
<name>A0A2U1MT54_ARTAN</name>
<feature type="domain" description="Replication protein A OB" evidence="4">
    <location>
        <begin position="222"/>
        <end position="312"/>
    </location>
</feature>
<feature type="domain" description="Replication factor A C-terminal" evidence="3">
    <location>
        <begin position="398"/>
        <end position="506"/>
    </location>
</feature>
<dbReference type="Proteomes" id="UP000245207">
    <property type="component" value="Unassembled WGS sequence"/>
</dbReference>
<gene>
    <name evidence="5" type="ORF">CTI12_AA344760</name>
</gene>
<evidence type="ECO:0000256" key="2">
    <source>
        <dbReference type="SAM" id="MobiDB-lite"/>
    </source>
</evidence>
<accession>A0A2U1MT54</accession>
<feature type="compositionally biased region" description="Basic and acidic residues" evidence="2">
    <location>
        <begin position="610"/>
        <end position="628"/>
    </location>
</feature>
<dbReference type="Pfam" id="PF16900">
    <property type="entry name" value="REPA_OB_2"/>
    <property type="match status" value="1"/>
</dbReference>
<feature type="region of interest" description="Disordered" evidence="2">
    <location>
        <begin position="559"/>
        <end position="628"/>
    </location>
</feature>
<dbReference type="Pfam" id="PF08646">
    <property type="entry name" value="Rep_fac-A_C"/>
    <property type="match status" value="1"/>
</dbReference>
<dbReference type="PANTHER" id="PTHR47165">
    <property type="entry name" value="OS03G0429900 PROTEIN"/>
    <property type="match status" value="1"/>
</dbReference>
<dbReference type="SUPFAM" id="SSF50249">
    <property type="entry name" value="Nucleic acid-binding proteins"/>
    <property type="match status" value="3"/>
</dbReference>
<dbReference type="OrthoDB" id="1419373at2759"/>